<gene>
    <name evidence="1" type="ORF">TNCT_317451</name>
</gene>
<comment type="caution">
    <text evidence="1">The sequence shown here is derived from an EMBL/GenBank/DDBJ whole genome shotgun (WGS) entry which is preliminary data.</text>
</comment>
<accession>A0A8X6F4M1</accession>
<evidence type="ECO:0000313" key="2">
    <source>
        <dbReference type="Proteomes" id="UP000887116"/>
    </source>
</evidence>
<evidence type="ECO:0000313" key="1">
    <source>
        <dbReference type="EMBL" id="GFQ70147.1"/>
    </source>
</evidence>
<dbReference type="EMBL" id="BMAO01000936">
    <property type="protein sequence ID" value="GFQ70147.1"/>
    <property type="molecule type" value="Genomic_DNA"/>
</dbReference>
<proteinExistence type="predicted"/>
<dbReference type="Proteomes" id="UP000887116">
    <property type="component" value="Unassembled WGS sequence"/>
</dbReference>
<dbReference type="AlphaFoldDB" id="A0A8X6F4M1"/>
<reference evidence="1" key="1">
    <citation type="submission" date="2020-07" db="EMBL/GenBank/DDBJ databases">
        <title>Multicomponent nature underlies the extraordinary mechanical properties of spider dragline silk.</title>
        <authorList>
            <person name="Kono N."/>
            <person name="Nakamura H."/>
            <person name="Mori M."/>
            <person name="Yoshida Y."/>
            <person name="Ohtoshi R."/>
            <person name="Malay A.D."/>
            <person name="Moran D.A.P."/>
            <person name="Tomita M."/>
            <person name="Numata K."/>
            <person name="Arakawa K."/>
        </authorList>
    </citation>
    <scope>NUCLEOTIDE SEQUENCE</scope>
</reference>
<keyword evidence="2" id="KW-1185">Reference proteome</keyword>
<organism evidence="1 2">
    <name type="scientific">Trichonephila clavata</name>
    <name type="common">Joro spider</name>
    <name type="synonym">Nephila clavata</name>
    <dbReference type="NCBI Taxonomy" id="2740835"/>
    <lineage>
        <taxon>Eukaryota</taxon>
        <taxon>Metazoa</taxon>
        <taxon>Ecdysozoa</taxon>
        <taxon>Arthropoda</taxon>
        <taxon>Chelicerata</taxon>
        <taxon>Arachnida</taxon>
        <taxon>Araneae</taxon>
        <taxon>Araneomorphae</taxon>
        <taxon>Entelegynae</taxon>
        <taxon>Araneoidea</taxon>
        <taxon>Nephilidae</taxon>
        <taxon>Trichonephila</taxon>
    </lineage>
</organism>
<sequence>MATREEAESRKCEIMANNGTLLSFVLDYYQNVTKRKKLFWTGLSQKELCVKIYEKASKASYFVDLQLLFLANDSKEDPINMVSRHSYFGY</sequence>
<name>A0A8X6F4M1_TRICU</name>
<protein>
    <submittedName>
        <fullName evidence="1">Uncharacterized protein</fullName>
    </submittedName>
</protein>